<dbReference type="Proteomes" id="UP000640786">
    <property type="component" value="Unassembled WGS sequence"/>
</dbReference>
<dbReference type="EMBL" id="JACSQO010000004">
    <property type="protein sequence ID" value="MBD7944349.1"/>
    <property type="molecule type" value="Genomic_DNA"/>
</dbReference>
<evidence type="ECO:0000313" key="4">
    <source>
        <dbReference type="EMBL" id="MBD7944349.1"/>
    </source>
</evidence>
<feature type="compositionally biased region" description="Low complexity" evidence="1">
    <location>
        <begin position="168"/>
        <end position="180"/>
    </location>
</feature>
<feature type="region of interest" description="Disordered" evidence="1">
    <location>
        <begin position="81"/>
        <end position="194"/>
    </location>
</feature>
<protein>
    <recommendedName>
        <fullName evidence="3">SCP domain-containing protein</fullName>
    </recommendedName>
</protein>
<evidence type="ECO:0000313" key="5">
    <source>
        <dbReference type="Proteomes" id="UP000640786"/>
    </source>
</evidence>
<feature type="compositionally biased region" description="Basic and acidic residues" evidence="1">
    <location>
        <begin position="81"/>
        <end position="167"/>
    </location>
</feature>
<proteinExistence type="predicted"/>
<evidence type="ECO:0000259" key="3">
    <source>
        <dbReference type="Pfam" id="PF00188"/>
    </source>
</evidence>
<organism evidence="4 5">
    <name type="scientific">Psychrobacillus faecigallinarum</name>
    <dbReference type="NCBI Taxonomy" id="2762235"/>
    <lineage>
        <taxon>Bacteria</taxon>
        <taxon>Bacillati</taxon>
        <taxon>Bacillota</taxon>
        <taxon>Bacilli</taxon>
        <taxon>Bacillales</taxon>
        <taxon>Bacillaceae</taxon>
        <taxon>Psychrobacillus</taxon>
    </lineage>
</organism>
<dbReference type="PANTHER" id="PTHR31157">
    <property type="entry name" value="SCP DOMAIN-CONTAINING PROTEIN"/>
    <property type="match status" value="1"/>
</dbReference>
<sequence length="318" mass="34362">MAGVLAGGLLFTVTTASAETNASNSKTTSEAKTSIQWKSLKINSKELAWSDKASDKLLQEVNINKDLIVANLAKIIKAEAEKKHEATQQVEKDSKETTKEVTQPKDVKKEEVATPKAEAKEEVATPKAEAKEEVAAPKAEAKEEVAAPKAEAKEEVTAPKAEAKEEAATTPQPTQQAQATEKTESNTNSEKAQVSSVIQQVVDLTNAERAKEGLAPLQIDSALTKSAQLKSQDMKDNNYFSHTSPTYGSPFDQMKSLGINYKSAAENIAMGQRSAEEVVQGWMNSAGHRANIMNGSYTHIGVGLSDSGYYWTQQFISK</sequence>
<feature type="signal peptide" evidence="2">
    <location>
        <begin position="1"/>
        <end position="18"/>
    </location>
</feature>
<comment type="caution">
    <text evidence="4">The sequence shown here is derived from an EMBL/GenBank/DDBJ whole genome shotgun (WGS) entry which is preliminary data.</text>
</comment>
<feature type="chain" id="PRO_5046662366" description="SCP domain-containing protein" evidence="2">
    <location>
        <begin position="19"/>
        <end position="318"/>
    </location>
</feature>
<keyword evidence="2" id="KW-0732">Signal</keyword>
<name>A0ABR8R975_9BACI</name>
<dbReference type="Pfam" id="PF00188">
    <property type="entry name" value="CAP"/>
    <property type="match status" value="1"/>
</dbReference>
<keyword evidence="5" id="KW-1185">Reference proteome</keyword>
<dbReference type="NCBIfam" id="TIGR02909">
    <property type="entry name" value="spore_YkwD"/>
    <property type="match status" value="1"/>
</dbReference>
<dbReference type="InterPro" id="IPR035940">
    <property type="entry name" value="CAP_sf"/>
</dbReference>
<accession>A0ABR8R975</accession>
<feature type="domain" description="SCP" evidence="3">
    <location>
        <begin position="202"/>
        <end position="315"/>
    </location>
</feature>
<feature type="compositionally biased region" description="Polar residues" evidence="1">
    <location>
        <begin position="185"/>
        <end position="194"/>
    </location>
</feature>
<evidence type="ECO:0000256" key="1">
    <source>
        <dbReference type="SAM" id="MobiDB-lite"/>
    </source>
</evidence>
<gene>
    <name evidence="4" type="ORF">H9650_09505</name>
</gene>
<dbReference type="InterPro" id="IPR014044">
    <property type="entry name" value="CAP_dom"/>
</dbReference>
<dbReference type="SUPFAM" id="SSF55797">
    <property type="entry name" value="PR-1-like"/>
    <property type="match status" value="1"/>
</dbReference>
<dbReference type="Gene3D" id="3.40.33.10">
    <property type="entry name" value="CAP"/>
    <property type="match status" value="1"/>
</dbReference>
<dbReference type="InterPro" id="IPR014258">
    <property type="entry name" value="CAP_domain_YkwD-like"/>
</dbReference>
<evidence type="ECO:0000256" key="2">
    <source>
        <dbReference type="SAM" id="SignalP"/>
    </source>
</evidence>
<reference evidence="4 5" key="1">
    <citation type="submission" date="2020-08" db="EMBL/GenBank/DDBJ databases">
        <title>A Genomic Blueprint of the Chicken Gut Microbiome.</title>
        <authorList>
            <person name="Gilroy R."/>
            <person name="Ravi A."/>
            <person name="Getino M."/>
            <person name="Pursley I."/>
            <person name="Horton D.L."/>
            <person name="Alikhan N.-F."/>
            <person name="Baker D."/>
            <person name="Gharbi K."/>
            <person name="Hall N."/>
            <person name="Watson M."/>
            <person name="Adriaenssens E.M."/>
            <person name="Foster-Nyarko E."/>
            <person name="Jarju S."/>
            <person name="Secka A."/>
            <person name="Antonio M."/>
            <person name="Oren A."/>
            <person name="Chaudhuri R."/>
            <person name="La Ragione R.M."/>
            <person name="Hildebrand F."/>
            <person name="Pallen M.J."/>
        </authorList>
    </citation>
    <scope>NUCLEOTIDE SEQUENCE [LARGE SCALE GENOMIC DNA]</scope>
    <source>
        <strain evidence="4 5">Sa2BUA9</strain>
    </source>
</reference>
<dbReference type="CDD" id="cd05379">
    <property type="entry name" value="CAP_bacterial"/>
    <property type="match status" value="1"/>
</dbReference>
<dbReference type="PANTHER" id="PTHR31157:SF1">
    <property type="entry name" value="SCP DOMAIN-CONTAINING PROTEIN"/>
    <property type="match status" value="1"/>
</dbReference>